<dbReference type="AlphaFoldDB" id="A0A5S9F4L9"/>
<name>A0A5S9F4L9_UABAM</name>
<dbReference type="Proteomes" id="UP000326354">
    <property type="component" value="Chromosome"/>
</dbReference>
<keyword evidence="3" id="KW-1185">Reference proteome</keyword>
<evidence type="ECO:0000313" key="2">
    <source>
        <dbReference type="EMBL" id="BBM84372.1"/>
    </source>
</evidence>
<keyword evidence="1" id="KW-0175">Coiled coil</keyword>
<dbReference type="KEGG" id="uam:UABAM_02731"/>
<evidence type="ECO:0000313" key="3">
    <source>
        <dbReference type="Proteomes" id="UP000326354"/>
    </source>
</evidence>
<accession>A0A5S9F4L9</accession>
<feature type="coiled-coil region" evidence="1">
    <location>
        <begin position="502"/>
        <end position="536"/>
    </location>
</feature>
<reference evidence="2 3" key="1">
    <citation type="submission" date="2019-08" db="EMBL/GenBank/DDBJ databases">
        <title>Complete genome sequence of Candidatus Uab amorphum.</title>
        <authorList>
            <person name="Shiratori T."/>
            <person name="Suzuki S."/>
            <person name="Kakizawa Y."/>
            <person name="Ishida K."/>
        </authorList>
    </citation>
    <scope>NUCLEOTIDE SEQUENCE [LARGE SCALE GENOMIC DNA]</scope>
    <source>
        <strain evidence="2 3">SRT547</strain>
    </source>
</reference>
<dbReference type="RefSeq" id="WP_151968531.1">
    <property type="nucleotide sequence ID" value="NZ_AP019860.1"/>
</dbReference>
<gene>
    <name evidence="2" type="ORF">UABAM_02731</name>
</gene>
<proteinExistence type="predicted"/>
<sequence>MSENPNRYFFSDCITAAIYLKGNIAHERQKFCQIFVKDKIMLRKLCITLFLTLSLYAVEVKEMTNTIASTLPKDTQAFLIGDLWSIVENLGFSELKKHHPQHAETANNELKQVADTTIDELIRGETGFAFTKPIAIAMLQNTPLVAIQLSDKQKALAFLQKLCTKYQMSFAQSNNNVMMSLNTDIHGVFRNGYFFLMPQKNPLELLNKKPTSLATVPNFIAASQLANDDDQLFVYCRTSLIAQHAPVVNNSIANVIPALAGKIHVTTTGVQSDIFVTFDSDGKFSKLVEKDFLFKDLDNELYGFMENPPLWSNLSINLKSLRYIATNILQIEQQQINDFEQEFRQKFQVDLNQDVLPLLSGNIAMAANAFGKNFFSGSLALQVTDLQKTQQIFQQVTKSFNNVRYDAKSSAFVVEELDFPIYIQFVHDHILVSAPFSFAKFHTYPLQKFSHKASSVLLNMDTRLLQDFVIKKEDPSFFAEDDSTPGKNDFCKGNHFNYVCRENEYEQLLVQVKKQIAKAKKKYKQQQQKIQQQQKDIIAQIGSITFILQRMDRGINFSIKHQLNVTSFATLFRRAIKVFQPQENQHQKHLNQLLEQQQTILTKLNDFRYEEMYKDERFGLYMRVFDQIPETDYEFEMHTEEVIKNNNAATDKQLKVFLHKHRKFLNLARRAANMKSFRFIRELQSHEKTAELLLPHLSHLRNISKFLLWNGASLAGQGEIKKACQEYLSAYEIALQLNRDNILISHLVANAIIGNVIPHLQQIIPQLSEKQCEWLLQELKKRYRTNNLSQTIMYDKDMIINSMSTTFSQIDHLLSTPQDTPEWAKNAGVNNFALMKTHITKNIEDFYTRLAQSCDSFDKMQKLDDNIETEVYVDIFKMMLKIQQFHHEMKNIIEDDREKQQKLMQRYTIFISNNIAKILLSMVAPAVGSMGRKSFENQTRIHALSVQVALQLWKIRNGSFPQNLSQITATVGKDMLQDPFTKQSFKYHKDDTSCHFWSIGPDLQDNKAQKEYSREQQTGDIIFRVK</sequence>
<organism evidence="2 3">
    <name type="scientific">Uabimicrobium amorphum</name>
    <dbReference type="NCBI Taxonomy" id="2596890"/>
    <lineage>
        <taxon>Bacteria</taxon>
        <taxon>Pseudomonadati</taxon>
        <taxon>Planctomycetota</taxon>
        <taxon>Candidatus Uabimicrobiia</taxon>
        <taxon>Candidatus Uabimicrobiales</taxon>
        <taxon>Candidatus Uabimicrobiaceae</taxon>
        <taxon>Candidatus Uabimicrobium</taxon>
    </lineage>
</organism>
<evidence type="ECO:0000256" key="1">
    <source>
        <dbReference type="SAM" id="Coils"/>
    </source>
</evidence>
<dbReference type="EMBL" id="AP019860">
    <property type="protein sequence ID" value="BBM84372.1"/>
    <property type="molecule type" value="Genomic_DNA"/>
</dbReference>
<protein>
    <submittedName>
        <fullName evidence="2">Uncharacterized protein</fullName>
    </submittedName>
</protein>